<proteinExistence type="predicted"/>
<keyword evidence="3" id="KW-1185">Reference proteome</keyword>
<feature type="region of interest" description="Disordered" evidence="1">
    <location>
        <begin position="1"/>
        <end position="21"/>
    </location>
</feature>
<name>A0A8J8Q3N2_9EURY</name>
<evidence type="ECO:0000256" key="1">
    <source>
        <dbReference type="SAM" id="MobiDB-lite"/>
    </source>
</evidence>
<dbReference type="EMBL" id="PHNJ01000004">
    <property type="protein sequence ID" value="TYL38806.1"/>
    <property type="molecule type" value="Genomic_DNA"/>
</dbReference>
<evidence type="ECO:0000313" key="3">
    <source>
        <dbReference type="Proteomes" id="UP000766904"/>
    </source>
</evidence>
<organism evidence="2 3">
    <name type="scientific">Natronococcus pandeyae</name>
    <dbReference type="NCBI Taxonomy" id="2055836"/>
    <lineage>
        <taxon>Archaea</taxon>
        <taxon>Methanobacteriati</taxon>
        <taxon>Methanobacteriota</taxon>
        <taxon>Stenosarchaea group</taxon>
        <taxon>Halobacteria</taxon>
        <taxon>Halobacteriales</taxon>
        <taxon>Natrialbaceae</taxon>
        <taxon>Natronococcus</taxon>
    </lineage>
</organism>
<protein>
    <submittedName>
        <fullName evidence="2">Uncharacterized protein</fullName>
    </submittedName>
</protein>
<feature type="region of interest" description="Disordered" evidence="1">
    <location>
        <begin position="57"/>
        <end position="83"/>
    </location>
</feature>
<reference evidence="2" key="1">
    <citation type="submission" date="2017-11" db="EMBL/GenBank/DDBJ databases">
        <authorList>
            <person name="Kajale S.C."/>
            <person name="Sharma A."/>
        </authorList>
    </citation>
    <scope>NUCLEOTIDE SEQUENCE</scope>
    <source>
        <strain evidence="2">LS1_42</strain>
    </source>
</reference>
<comment type="caution">
    <text evidence="2">The sequence shown here is derived from an EMBL/GenBank/DDBJ whole genome shotgun (WGS) entry which is preliminary data.</text>
</comment>
<accession>A0A8J8Q3N2</accession>
<dbReference type="AlphaFoldDB" id="A0A8J8Q3N2"/>
<evidence type="ECO:0000313" key="2">
    <source>
        <dbReference type="EMBL" id="TYL38806.1"/>
    </source>
</evidence>
<dbReference type="RefSeq" id="WP_148857808.1">
    <property type="nucleotide sequence ID" value="NZ_PHNJ01000004.1"/>
</dbReference>
<dbReference type="Proteomes" id="UP000766904">
    <property type="component" value="Unassembled WGS sequence"/>
</dbReference>
<sequence length="83" mass="8819">MTTERDATTEGAEIATDHEDVGVVPSTPPFAWGAVYNEARDFVFVSDSVTGAFTFRPSAKPARGEDGGGPGNYYDVDEGQTDD</sequence>
<gene>
    <name evidence="2" type="ORF">CV102_09855</name>
</gene>